<comment type="caution">
    <text evidence="2">The sequence shown here is derived from an EMBL/GenBank/DDBJ whole genome shotgun (WGS) entry which is preliminary data.</text>
</comment>
<organism evidence="2 3">
    <name type="scientific">Yersinia nurmii</name>
    <dbReference type="NCBI Taxonomy" id="685706"/>
    <lineage>
        <taxon>Bacteria</taxon>
        <taxon>Pseudomonadati</taxon>
        <taxon>Pseudomonadota</taxon>
        <taxon>Gammaproteobacteria</taxon>
        <taxon>Enterobacterales</taxon>
        <taxon>Yersiniaceae</taxon>
        <taxon>Yersinia</taxon>
    </lineage>
</organism>
<name>A0AAW7K4X5_9GAMM</name>
<reference evidence="2" key="1">
    <citation type="submission" date="2023-06" db="EMBL/GenBank/DDBJ databases">
        <authorList>
            <person name="Polev D.E."/>
            <person name="Saitova A.T."/>
            <person name="Bogumilchik E.A."/>
            <person name="Kokorina G.I."/>
            <person name="Voskresenskaia E.A."/>
        </authorList>
    </citation>
    <scope>NUCLEOTIDE SEQUENCE</scope>
    <source>
        <strain evidence="2">2145 StPb PI</strain>
    </source>
</reference>
<evidence type="ECO:0000313" key="2">
    <source>
        <dbReference type="EMBL" id="MDN0088360.1"/>
    </source>
</evidence>
<evidence type="ECO:0000259" key="1">
    <source>
        <dbReference type="Pfam" id="PF04448"/>
    </source>
</evidence>
<feature type="domain" description="DUF551" evidence="1">
    <location>
        <begin position="90"/>
        <end position="159"/>
    </location>
</feature>
<dbReference type="Proteomes" id="UP001167864">
    <property type="component" value="Unassembled WGS sequence"/>
</dbReference>
<dbReference type="Pfam" id="PF04448">
    <property type="entry name" value="DUF551"/>
    <property type="match status" value="1"/>
</dbReference>
<evidence type="ECO:0000313" key="3">
    <source>
        <dbReference type="Proteomes" id="UP001167864"/>
    </source>
</evidence>
<dbReference type="AlphaFoldDB" id="A0AAW7K4X5"/>
<protein>
    <submittedName>
        <fullName evidence="2">DUF551 domain-containing protein</fullName>
    </submittedName>
</protein>
<dbReference type="InterPro" id="IPR007539">
    <property type="entry name" value="DUF551"/>
</dbReference>
<sequence>MKELDSFTVEQLNDFIKSDHAQCGDVAALARIALAAKRAEPVYQYHTGIINEEGDIDWYWVDCDKGFYSQYDNQHRRIVYTTPQLNSPQGWIKCSDQMPEDCQTVLCNNMLTELSGIPFIADYVGMFDLHDGTRYEAGFYVNRTPQTVTNWMPLPAAPEKENG</sequence>
<dbReference type="EMBL" id="JAUEHU010000012">
    <property type="protein sequence ID" value="MDN0088360.1"/>
    <property type="molecule type" value="Genomic_DNA"/>
</dbReference>
<gene>
    <name evidence="2" type="ORF">QVN42_13395</name>
</gene>
<accession>A0AAW7K4X5</accession>
<proteinExistence type="predicted"/>
<dbReference type="RefSeq" id="WP_289818086.1">
    <property type="nucleotide sequence ID" value="NZ_JAUEHU010000012.1"/>
</dbReference>